<evidence type="ECO:0000313" key="3">
    <source>
        <dbReference type="Proteomes" id="UP000050761"/>
    </source>
</evidence>
<dbReference type="Proteomes" id="UP000050761">
    <property type="component" value="Unassembled WGS sequence"/>
</dbReference>
<gene>
    <name evidence="2" type="ORF">HPBE_LOCUS9409</name>
</gene>
<reference evidence="2 3" key="1">
    <citation type="submission" date="2018-11" db="EMBL/GenBank/DDBJ databases">
        <authorList>
            <consortium name="Pathogen Informatics"/>
        </authorList>
    </citation>
    <scope>NUCLEOTIDE SEQUENCE [LARGE SCALE GENOMIC DNA]</scope>
</reference>
<evidence type="ECO:0000313" key="2">
    <source>
        <dbReference type="EMBL" id="VDO80595.1"/>
    </source>
</evidence>
<sequence length="79" mass="8533">MIQKIFFEPRLARGVRVAELPDEPEVSSHSAVTTLPTNPSLSREAFKSTTNSPTNGLTPVGSHSQALRVTERTIGGSDR</sequence>
<proteinExistence type="predicted"/>
<dbReference type="AlphaFoldDB" id="A0A183FP89"/>
<evidence type="ECO:0000256" key="1">
    <source>
        <dbReference type="SAM" id="MobiDB-lite"/>
    </source>
</evidence>
<name>A0A183FP89_HELPZ</name>
<feature type="compositionally biased region" description="Polar residues" evidence="1">
    <location>
        <begin position="27"/>
        <end position="67"/>
    </location>
</feature>
<feature type="region of interest" description="Disordered" evidence="1">
    <location>
        <begin position="22"/>
        <end position="79"/>
    </location>
</feature>
<organism evidence="3 4">
    <name type="scientific">Heligmosomoides polygyrus</name>
    <name type="common">Parasitic roundworm</name>
    <dbReference type="NCBI Taxonomy" id="6339"/>
    <lineage>
        <taxon>Eukaryota</taxon>
        <taxon>Metazoa</taxon>
        <taxon>Ecdysozoa</taxon>
        <taxon>Nematoda</taxon>
        <taxon>Chromadorea</taxon>
        <taxon>Rhabditida</taxon>
        <taxon>Rhabditina</taxon>
        <taxon>Rhabditomorpha</taxon>
        <taxon>Strongyloidea</taxon>
        <taxon>Heligmosomidae</taxon>
        <taxon>Heligmosomoides</taxon>
    </lineage>
</organism>
<accession>A0A183FP89</accession>
<dbReference type="EMBL" id="UZAH01026432">
    <property type="protein sequence ID" value="VDO80595.1"/>
    <property type="molecule type" value="Genomic_DNA"/>
</dbReference>
<evidence type="ECO:0000313" key="4">
    <source>
        <dbReference type="WBParaSite" id="HPBE_0000940801-mRNA-1"/>
    </source>
</evidence>
<dbReference type="WBParaSite" id="HPBE_0000940801-mRNA-1">
    <property type="protein sequence ID" value="HPBE_0000940801-mRNA-1"/>
    <property type="gene ID" value="HPBE_0000940801"/>
</dbReference>
<accession>A0A3P8C6Y1</accession>
<keyword evidence="3" id="KW-1185">Reference proteome</keyword>
<reference evidence="4" key="2">
    <citation type="submission" date="2019-09" db="UniProtKB">
        <authorList>
            <consortium name="WormBaseParasite"/>
        </authorList>
    </citation>
    <scope>IDENTIFICATION</scope>
</reference>
<protein>
    <submittedName>
        <fullName evidence="2 4">Uncharacterized protein</fullName>
    </submittedName>
</protein>